<evidence type="ECO:0000313" key="2">
    <source>
        <dbReference type="EMBL" id="NMM44752.1"/>
    </source>
</evidence>
<name>A0A7Y0HGB6_9PROT</name>
<dbReference type="RefSeq" id="WP_169625152.1">
    <property type="nucleotide sequence ID" value="NZ_JABBNT010000003.1"/>
</dbReference>
<accession>A0A7Y0HGB6</accession>
<gene>
    <name evidence="2" type="ORF">HH303_09705</name>
</gene>
<protein>
    <submittedName>
        <fullName evidence="2">Uncharacterized protein</fullName>
    </submittedName>
</protein>
<dbReference type="EMBL" id="JABBNT010000003">
    <property type="protein sequence ID" value="NMM44752.1"/>
    <property type="molecule type" value="Genomic_DNA"/>
</dbReference>
<comment type="caution">
    <text evidence="2">The sequence shown here is derived from an EMBL/GenBank/DDBJ whole genome shotgun (WGS) entry which is preliminary data.</text>
</comment>
<keyword evidence="1" id="KW-1133">Transmembrane helix</keyword>
<proteinExistence type="predicted"/>
<dbReference type="Proteomes" id="UP000539372">
    <property type="component" value="Unassembled WGS sequence"/>
</dbReference>
<keyword evidence="1" id="KW-0472">Membrane</keyword>
<evidence type="ECO:0000256" key="1">
    <source>
        <dbReference type="SAM" id="Phobius"/>
    </source>
</evidence>
<reference evidence="2 3" key="1">
    <citation type="submission" date="2020-04" db="EMBL/GenBank/DDBJ databases">
        <title>Rhodospirillaceae bacterium KN72 isolated from deep sea.</title>
        <authorList>
            <person name="Zhang D.-C."/>
        </authorList>
    </citation>
    <scope>NUCLEOTIDE SEQUENCE [LARGE SCALE GENOMIC DNA]</scope>
    <source>
        <strain evidence="2 3">KN72</strain>
    </source>
</reference>
<keyword evidence="1" id="KW-0812">Transmembrane</keyword>
<feature type="transmembrane region" description="Helical" evidence="1">
    <location>
        <begin position="46"/>
        <end position="67"/>
    </location>
</feature>
<organism evidence="2 3">
    <name type="scientific">Pacificispira spongiicola</name>
    <dbReference type="NCBI Taxonomy" id="2729598"/>
    <lineage>
        <taxon>Bacteria</taxon>
        <taxon>Pseudomonadati</taxon>
        <taxon>Pseudomonadota</taxon>
        <taxon>Alphaproteobacteria</taxon>
        <taxon>Rhodospirillales</taxon>
        <taxon>Rhodospirillaceae</taxon>
        <taxon>Pacificispira</taxon>
    </lineage>
</organism>
<dbReference type="AlphaFoldDB" id="A0A7Y0HGB6"/>
<keyword evidence="3" id="KW-1185">Reference proteome</keyword>
<evidence type="ECO:0000313" key="3">
    <source>
        <dbReference type="Proteomes" id="UP000539372"/>
    </source>
</evidence>
<sequence>MKRRKIRMDRGDTLGGTVSLLLRDHVTSNSKNGRFLHRDRRDSRPAWVYGLFVGLLLVAAIGAWLLLPDLMERLGIPTAQDIWTRITAFFAVPEA</sequence>